<proteinExistence type="predicted"/>
<dbReference type="OrthoDB" id="2679272at2"/>
<accession>A0A419SQT9</accession>
<evidence type="ECO:0000313" key="1">
    <source>
        <dbReference type="EMBL" id="RKD26758.1"/>
    </source>
</evidence>
<evidence type="ECO:0000313" key="2">
    <source>
        <dbReference type="Proteomes" id="UP000284219"/>
    </source>
</evidence>
<reference evidence="1 2" key="1">
    <citation type="submission" date="2016-08" db="EMBL/GenBank/DDBJ databases">
        <title>Novel Firmicute Genomes.</title>
        <authorList>
            <person name="Poppleton D.I."/>
            <person name="Gribaldo S."/>
        </authorList>
    </citation>
    <scope>NUCLEOTIDE SEQUENCE [LARGE SCALE GENOMIC DNA]</scope>
    <source>
        <strain evidence="1 2">RAOx-1</strain>
    </source>
</reference>
<dbReference type="AlphaFoldDB" id="A0A419SQT9"/>
<dbReference type="Proteomes" id="UP000284219">
    <property type="component" value="Unassembled WGS sequence"/>
</dbReference>
<sequence length="109" mass="13145">MAKKRKTYYLEEKTILKVKDFARKKEMSENEAFESAIHVYEKFHEEADRFIAVPKEHRTVLTEALDHMIYQSKQLFETSWLPQEEKQILEPVLSNRIELLNEIKKLFDD</sequence>
<name>A0A419SQT9_9BACL</name>
<organism evidence="1 2">
    <name type="scientific">Ammoniphilus oxalaticus</name>
    <dbReference type="NCBI Taxonomy" id="66863"/>
    <lineage>
        <taxon>Bacteria</taxon>
        <taxon>Bacillati</taxon>
        <taxon>Bacillota</taxon>
        <taxon>Bacilli</taxon>
        <taxon>Bacillales</taxon>
        <taxon>Paenibacillaceae</taxon>
        <taxon>Aneurinibacillus group</taxon>
        <taxon>Ammoniphilus</taxon>
    </lineage>
</organism>
<keyword evidence="2" id="KW-1185">Reference proteome</keyword>
<gene>
    <name evidence="1" type="ORF">BEP19_16290</name>
</gene>
<comment type="caution">
    <text evidence="1">The sequence shown here is derived from an EMBL/GenBank/DDBJ whole genome shotgun (WGS) entry which is preliminary data.</text>
</comment>
<protein>
    <submittedName>
        <fullName evidence="1">Uncharacterized protein</fullName>
    </submittedName>
</protein>
<dbReference type="RefSeq" id="WP_120188042.1">
    <property type="nucleotide sequence ID" value="NZ_MCHY01000002.1"/>
</dbReference>
<dbReference type="EMBL" id="MCHY01000002">
    <property type="protein sequence ID" value="RKD26758.1"/>
    <property type="molecule type" value="Genomic_DNA"/>
</dbReference>